<comment type="caution">
    <text evidence="1">The sequence shown here is derived from an EMBL/GenBank/DDBJ whole genome shotgun (WGS) entry which is preliminary data.</text>
</comment>
<sequence length="41" mass="4648">MILSPSPELTHLLGTDFEHQLKLSLTDHYSLDFVSQGIHLN</sequence>
<dbReference type="EMBL" id="LQNX01000061">
    <property type="protein sequence ID" value="KXT80729.1"/>
    <property type="molecule type" value="Genomic_DNA"/>
</dbReference>
<reference evidence="1 2" key="1">
    <citation type="submission" date="2016-01" db="EMBL/GenBank/DDBJ databases">
        <title>Highly variable Streptococcus oralis are common among viridans streptococci isolated from primates.</title>
        <authorList>
            <person name="Denapaite D."/>
            <person name="Rieger M."/>
            <person name="Koendgen S."/>
            <person name="Brueckner R."/>
            <person name="Ochigava I."/>
            <person name="Kappeler P."/>
            <person name="Maetz-Rensing K."/>
            <person name="Leendertz F."/>
            <person name="Hakenbeck R."/>
        </authorList>
    </citation>
    <scope>NUCLEOTIDE SEQUENCE [LARGE SCALE GENOMIC DNA]</scope>
    <source>
        <strain evidence="1 2">DD15</strain>
    </source>
</reference>
<name>A0A139NXI7_STROR</name>
<gene>
    <name evidence="1" type="ORF">SORDD15_01096</name>
</gene>
<organism evidence="1 2">
    <name type="scientific">Streptococcus oralis</name>
    <dbReference type="NCBI Taxonomy" id="1303"/>
    <lineage>
        <taxon>Bacteria</taxon>
        <taxon>Bacillati</taxon>
        <taxon>Bacillota</taxon>
        <taxon>Bacilli</taxon>
        <taxon>Lactobacillales</taxon>
        <taxon>Streptococcaceae</taxon>
        <taxon>Streptococcus</taxon>
    </lineage>
</organism>
<evidence type="ECO:0000313" key="1">
    <source>
        <dbReference type="EMBL" id="KXT80729.1"/>
    </source>
</evidence>
<dbReference type="Proteomes" id="UP000070678">
    <property type="component" value="Unassembled WGS sequence"/>
</dbReference>
<proteinExistence type="predicted"/>
<dbReference type="PATRIC" id="fig|1303.78.peg.1163"/>
<dbReference type="AlphaFoldDB" id="A0A139NXI7"/>
<evidence type="ECO:0000313" key="2">
    <source>
        <dbReference type="Proteomes" id="UP000070678"/>
    </source>
</evidence>
<protein>
    <submittedName>
        <fullName evidence="1">Uncharacterized protein</fullName>
    </submittedName>
</protein>
<accession>A0A139NXI7</accession>